<dbReference type="Gene3D" id="3.90.226.10">
    <property type="entry name" value="2-enoyl-CoA Hydratase, Chain A, domain 1"/>
    <property type="match status" value="1"/>
</dbReference>
<evidence type="ECO:0000313" key="5">
    <source>
        <dbReference type="EMBL" id="NSL87135.1"/>
    </source>
</evidence>
<keyword evidence="3" id="KW-0378">Hydrolase</keyword>
<proteinExistence type="predicted"/>
<dbReference type="CDD" id="cd06558">
    <property type="entry name" value="crotonase-like"/>
    <property type="match status" value="1"/>
</dbReference>
<dbReference type="GO" id="GO:0003860">
    <property type="term" value="F:3-hydroxyisobutyryl-CoA hydrolase activity"/>
    <property type="evidence" value="ECO:0007669"/>
    <property type="project" value="UniProtKB-EC"/>
</dbReference>
<evidence type="ECO:0000256" key="3">
    <source>
        <dbReference type="ARBA" id="ARBA00022801"/>
    </source>
</evidence>
<dbReference type="OrthoDB" id="638407at2"/>
<evidence type="ECO:0000259" key="4">
    <source>
        <dbReference type="Pfam" id="PF16113"/>
    </source>
</evidence>
<evidence type="ECO:0000256" key="2">
    <source>
        <dbReference type="ARBA" id="ARBA00011915"/>
    </source>
</evidence>
<dbReference type="Proteomes" id="UP000281028">
    <property type="component" value="Unassembled WGS sequence"/>
</dbReference>
<feature type="domain" description="Enoyl-CoA hydratase/isomerase" evidence="4">
    <location>
        <begin position="12"/>
        <end position="351"/>
    </location>
</feature>
<dbReference type="EC" id="3.1.2.4" evidence="2"/>
<dbReference type="NCBIfam" id="NF004127">
    <property type="entry name" value="PRK05617.1"/>
    <property type="match status" value="1"/>
</dbReference>
<dbReference type="GO" id="GO:0006574">
    <property type="term" value="P:L-valine catabolic process"/>
    <property type="evidence" value="ECO:0007669"/>
    <property type="project" value="TreeGrafter"/>
</dbReference>
<reference evidence="5" key="1">
    <citation type="submission" date="2020-05" db="EMBL/GenBank/DDBJ databases">
        <title>Chitinophaga laudate sp. nov., isolated from a tropical peat swamp.</title>
        <authorList>
            <person name="Goh C.B.S."/>
            <person name="Lee M.S."/>
            <person name="Parimannan S."/>
            <person name="Pasbakhsh P."/>
            <person name="Yule C.M."/>
            <person name="Rajandas H."/>
            <person name="Loke S."/>
            <person name="Croft L."/>
            <person name="Tan J.B.L."/>
        </authorList>
    </citation>
    <scope>NUCLEOTIDE SEQUENCE</scope>
    <source>
        <strain evidence="5">Mgbs1</strain>
    </source>
</reference>
<comment type="caution">
    <text evidence="5">The sequence shown here is derived from an EMBL/GenBank/DDBJ whole genome shotgun (WGS) entry which is preliminary data.</text>
</comment>
<dbReference type="PANTHER" id="PTHR43176">
    <property type="entry name" value="3-HYDROXYISOBUTYRYL-COA HYDROLASE-RELATED"/>
    <property type="match status" value="1"/>
</dbReference>
<organism evidence="5 6">
    <name type="scientific">Chitinophaga solisilvae</name>
    <dbReference type="NCBI Taxonomy" id="1233460"/>
    <lineage>
        <taxon>Bacteria</taxon>
        <taxon>Pseudomonadati</taxon>
        <taxon>Bacteroidota</taxon>
        <taxon>Chitinophagia</taxon>
        <taxon>Chitinophagales</taxon>
        <taxon>Chitinophagaceae</taxon>
        <taxon>Chitinophaga</taxon>
    </lineage>
</organism>
<accession>A0A3S1BLH9</accession>
<name>A0A3S1BLH9_9BACT</name>
<dbReference type="GO" id="GO:0005829">
    <property type="term" value="C:cytosol"/>
    <property type="evidence" value="ECO:0007669"/>
    <property type="project" value="TreeGrafter"/>
</dbReference>
<gene>
    <name evidence="5" type="ORF">ECE50_009860</name>
</gene>
<dbReference type="Pfam" id="PF16113">
    <property type="entry name" value="ECH_2"/>
    <property type="match status" value="1"/>
</dbReference>
<evidence type="ECO:0000256" key="1">
    <source>
        <dbReference type="ARBA" id="ARBA00001709"/>
    </source>
</evidence>
<keyword evidence="6" id="KW-1185">Reference proteome</keyword>
<dbReference type="EMBL" id="RIAR02000001">
    <property type="protein sequence ID" value="NSL87135.1"/>
    <property type="molecule type" value="Genomic_DNA"/>
</dbReference>
<protein>
    <recommendedName>
        <fullName evidence="2">3-hydroxyisobutyryl-CoA hydrolase</fullName>
        <ecNumber evidence="2">3.1.2.4</ecNumber>
    </recommendedName>
</protein>
<dbReference type="InterPro" id="IPR032259">
    <property type="entry name" value="HIBYL-CoA-H"/>
</dbReference>
<dbReference type="SUPFAM" id="SSF52096">
    <property type="entry name" value="ClpP/crotonase"/>
    <property type="match status" value="1"/>
</dbReference>
<dbReference type="InterPro" id="IPR029045">
    <property type="entry name" value="ClpP/crotonase-like_dom_sf"/>
</dbReference>
<dbReference type="PANTHER" id="PTHR43176:SF3">
    <property type="entry name" value="3-HYDROXYISOBUTYRYL-COA HYDROLASE, MITOCHONDRIAL"/>
    <property type="match status" value="1"/>
</dbReference>
<dbReference type="InterPro" id="IPR045004">
    <property type="entry name" value="ECH_dom"/>
</dbReference>
<evidence type="ECO:0000313" key="6">
    <source>
        <dbReference type="Proteomes" id="UP000281028"/>
    </source>
</evidence>
<sequence length="374" mass="41423">MSLILSEVINHVGYITLNSEKTLNSLSLPMIQALKTVLDDWRSNEDIACVFLQGAGEKAFCAGGDIRKLHDAIIAQRTIDPTIVPDECFNFFCQEYQVDYAIHTYPKPLIVWGHGIVMGGGIGLLAGASHRIVTEKSKLAMPEITIGLYPDVGGTWFLNKMPSAYGLYLGLTGTRLDGADCMLLGMADYYIPSSAKDAIVDSLQKTSWKGDAHQIVDDILSHFNAAVNIPNSLAAAHLTFVKQFEQVSSIREFSAILHHAPPDDEWITNGIKGFESGSPSSAHIILRQLQLGRHLSLEEVFQSELNLSCQCCLHPDFVEGVRALLVDKDLAPKWKPATVPEITTPWIDSYFSPLWANDNHPLHHLGKNYMLWQK</sequence>
<dbReference type="AlphaFoldDB" id="A0A3S1BLH9"/>
<comment type="catalytic activity">
    <reaction evidence="1">
        <text>3-hydroxy-2-methylpropanoyl-CoA + H2O = 3-hydroxy-2-methylpropanoate + CoA + H(+)</text>
        <dbReference type="Rhea" id="RHEA:20888"/>
        <dbReference type="ChEBI" id="CHEBI:11805"/>
        <dbReference type="ChEBI" id="CHEBI:15377"/>
        <dbReference type="ChEBI" id="CHEBI:15378"/>
        <dbReference type="ChEBI" id="CHEBI:57287"/>
        <dbReference type="ChEBI" id="CHEBI:57340"/>
        <dbReference type="EC" id="3.1.2.4"/>
    </reaction>
</comment>